<dbReference type="SUPFAM" id="SSF46785">
    <property type="entry name" value="Winged helix' DNA-binding domain"/>
    <property type="match status" value="1"/>
</dbReference>
<keyword evidence="2" id="KW-0238">DNA-binding</keyword>
<sequence length="209" mass="24508">MAVTMSPKQKVYQEVLQEIRTYIDENHLQTGDKLPSERDLSEKLHAGRSSVREALRAMELLGLIETRRGEGTFLTTYQPYQSVELLSSFILRKDGIKDELFLTRAILEKEVAKIAFRDLDEQDLSILEGLLQDDAIKPEERHLDFFGLLFSKINNLLLAKIWGLIEAFSLTAQHFYYDEDFYHDLLSLYKHDQYDEIEDLFHHNIKIRN</sequence>
<dbReference type="Gene3D" id="1.10.10.10">
    <property type="entry name" value="Winged helix-like DNA-binding domain superfamily/Winged helix DNA-binding domain"/>
    <property type="match status" value="1"/>
</dbReference>
<dbReference type="RefSeq" id="WP_390357172.1">
    <property type="nucleotide sequence ID" value="NZ_JBHUIZ010000014.1"/>
</dbReference>
<keyword evidence="1" id="KW-0805">Transcription regulation</keyword>
<comment type="caution">
    <text evidence="5">The sequence shown here is derived from an EMBL/GenBank/DDBJ whole genome shotgun (WGS) entry which is preliminary data.</text>
</comment>
<accession>A0ABU5CC94</accession>
<dbReference type="PRINTS" id="PR00035">
    <property type="entry name" value="HTHGNTR"/>
</dbReference>
<dbReference type="PROSITE" id="PS50949">
    <property type="entry name" value="HTH_GNTR"/>
    <property type="match status" value="1"/>
</dbReference>
<evidence type="ECO:0000256" key="3">
    <source>
        <dbReference type="ARBA" id="ARBA00023163"/>
    </source>
</evidence>
<name>A0ABU5CC94_9BACI</name>
<keyword evidence="3" id="KW-0804">Transcription</keyword>
<dbReference type="InterPro" id="IPR036388">
    <property type="entry name" value="WH-like_DNA-bd_sf"/>
</dbReference>
<evidence type="ECO:0000256" key="2">
    <source>
        <dbReference type="ARBA" id="ARBA00023125"/>
    </source>
</evidence>
<dbReference type="InterPro" id="IPR000524">
    <property type="entry name" value="Tscrpt_reg_HTH_GntR"/>
</dbReference>
<dbReference type="PANTHER" id="PTHR43537:SF54">
    <property type="entry name" value="TRANSCRIPTIONAL REGULATOR, GNTR FAMILY"/>
    <property type="match status" value="1"/>
</dbReference>
<evidence type="ECO:0000259" key="4">
    <source>
        <dbReference type="PROSITE" id="PS50949"/>
    </source>
</evidence>
<evidence type="ECO:0000313" key="5">
    <source>
        <dbReference type="EMBL" id="MDY0396961.1"/>
    </source>
</evidence>
<keyword evidence="6" id="KW-1185">Reference proteome</keyword>
<dbReference type="Proteomes" id="UP001281447">
    <property type="component" value="Unassembled WGS sequence"/>
</dbReference>
<dbReference type="SMART" id="SM00345">
    <property type="entry name" value="HTH_GNTR"/>
    <property type="match status" value="1"/>
</dbReference>
<dbReference type="EMBL" id="JAWDIP010000004">
    <property type="protein sequence ID" value="MDY0396961.1"/>
    <property type="molecule type" value="Genomic_DNA"/>
</dbReference>
<evidence type="ECO:0000313" key="6">
    <source>
        <dbReference type="Proteomes" id="UP001281447"/>
    </source>
</evidence>
<dbReference type="InterPro" id="IPR036390">
    <property type="entry name" value="WH_DNA-bd_sf"/>
</dbReference>
<dbReference type="PANTHER" id="PTHR43537">
    <property type="entry name" value="TRANSCRIPTIONAL REGULATOR, GNTR FAMILY"/>
    <property type="match status" value="1"/>
</dbReference>
<dbReference type="Pfam" id="PF00392">
    <property type="entry name" value="GntR"/>
    <property type="match status" value="1"/>
</dbReference>
<feature type="domain" description="HTH gntR-type" evidence="4">
    <location>
        <begin position="9"/>
        <end position="77"/>
    </location>
</feature>
<organism evidence="5 6">
    <name type="scientific">Tigheibacillus halophilus</name>
    <dbReference type="NCBI Taxonomy" id="361280"/>
    <lineage>
        <taxon>Bacteria</taxon>
        <taxon>Bacillati</taxon>
        <taxon>Bacillota</taxon>
        <taxon>Bacilli</taxon>
        <taxon>Bacillales</taxon>
        <taxon>Bacillaceae</taxon>
        <taxon>Tigheibacillus</taxon>
    </lineage>
</organism>
<reference evidence="5 6" key="1">
    <citation type="submission" date="2023-10" db="EMBL/GenBank/DDBJ databases">
        <title>Virgibacillus halophilus 5B73C genome.</title>
        <authorList>
            <person name="Miliotis G."/>
            <person name="Sengupta P."/>
            <person name="Hameed A."/>
            <person name="Chuvochina M."/>
            <person name="Mcdonagh F."/>
            <person name="Simpson A.C."/>
            <person name="Singh N.K."/>
            <person name="Rekha P.D."/>
            <person name="Raman K."/>
            <person name="Hugenholtz P."/>
            <person name="Venkateswaran K."/>
        </authorList>
    </citation>
    <scope>NUCLEOTIDE SEQUENCE [LARGE SCALE GENOMIC DNA]</scope>
    <source>
        <strain evidence="5 6">5B73C</strain>
    </source>
</reference>
<evidence type="ECO:0000256" key="1">
    <source>
        <dbReference type="ARBA" id="ARBA00023015"/>
    </source>
</evidence>
<dbReference type="CDD" id="cd07377">
    <property type="entry name" value="WHTH_GntR"/>
    <property type="match status" value="1"/>
</dbReference>
<proteinExistence type="predicted"/>
<protein>
    <submittedName>
        <fullName evidence="5">GntR family transcriptional regulator</fullName>
    </submittedName>
</protein>
<gene>
    <name evidence="5" type="ORF">RWE15_25095</name>
</gene>